<dbReference type="Pfam" id="PF00153">
    <property type="entry name" value="Mito_carr"/>
    <property type="match status" value="3"/>
</dbReference>
<dbReference type="InterPro" id="IPR023395">
    <property type="entry name" value="MCP_dom_sf"/>
</dbReference>
<dbReference type="AlphaFoldDB" id="A0A7R8V796"/>
<sequence>MNYTNYIAGGLASVGATIFTNPLDVIKTRIQLQGELTARGTYVKPYRGTLQAFLTVAEKDGVLALQKGLVPAICFQFILNFFRLGTFSTAGERGWCTDQQGRPSFLRGMFWGAAGGALGSYISSPFSLVKTRMQAQAVESIAVGHQHNHAGMMNAFRDIYSTDGVKGLWRGAVAVIPKAILASGIQLATFTTTKDFLKHNNLVTNPTFNSFIGGFVAGTAMSLALTPPEVILTRLYNQGINEKGQGLYYRGMIDCLWKIWSVEGIHGLYKGFWPSYIRVGPHSTLVLVFYDKIIAAKDRFWNDNEK</sequence>
<evidence type="ECO:0000256" key="4">
    <source>
        <dbReference type="ARBA" id="ARBA00022692"/>
    </source>
</evidence>
<evidence type="ECO:0000313" key="13">
    <source>
        <dbReference type="Proteomes" id="UP000594454"/>
    </source>
</evidence>
<feature type="repeat" description="Solcar" evidence="10">
    <location>
        <begin position="4"/>
        <end position="93"/>
    </location>
</feature>
<dbReference type="InterPro" id="IPR018108">
    <property type="entry name" value="MCP_transmembrane"/>
</dbReference>
<dbReference type="OMA" id="KANCEDH"/>
<feature type="repeat" description="Solcar" evidence="10">
    <location>
        <begin position="103"/>
        <end position="196"/>
    </location>
</feature>
<dbReference type="SUPFAM" id="SSF103506">
    <property type="entry name" value="Mitochondrial carrier"/>
    <property type="match status" value="1"/>
</dbReference>
<keyword evidence="8" id="KW-0496">Mitochondrion</keyword>
<name>A0A7R8V796_HERIL</name>
<keyword evidence="7" id="KW-1133">Transmembrane helix</keyword>
<dbReference type="InterPro" id="IPR051508">
    <property type="entry name" value="Mito_Carrier_Antiporter"/>
</dbReference>
<dbReference type="InParanoid" id="A0A7R8V796"/>
<evidence type="ECO:0000256" key="3">
    <source>
        <dbReference type="ARBA" id="ARBA00022448"/>
    </source>
</evidence>
<evidence type="ECO:0000256" key="2">
    <source>
        <dbReference type="ARBA" id="ARBA00006375"/>
    </source>
</evidence>
<evidence type="ECO:0000256" key="8">
    <source>
        <dbReference type="ARBA" id="ARBA00023128"/>
    </source>
</evidence>
<evidence type="ECO:0000256" key="1">
    <source>
        <dbReference type="ARBA" id="ARBA00004448"/>
    </source>
</evidence>
<evidence type="ECO:0000256" key="9">
    <source>
        <dbReference type="ARBA" id="ARBA00023136"/>
    </source>
</evidence>
<evidence type="ECO:0000256" key="6">
    <source>
        <dbReference type="ARBA" id="ARBA00022792"/>
    </source>
</evidence>
<evidence type="ECO:0000256" key="11">
    <source>
        <dbReference type="RuleBase" id="RU000488"/>
    </source>
</evidence>
<dbReference type="PANTHER" id="PTHR45928:SF1">
    <property type="entry name" value="RE38146P"/>
    <property type="match status" value="1"/>
</dbReference>
<comment type="similarity">
    <text evidence="2 11">Belongs to the mitochondrial carrier (TC 2.A.29) family.</text>
</comment>
<keyword evidence="5" id="KW-0677">Repeat</keyword>
<keyword evidence="4 10" id="KW-0812">Transmembrane</keyword>
<keyword evidence="13" id="KW-1185">Reference proteome</keyword>
<dbReference type="Proteomes" id="UP000594454">
    <property type="component" value="Chromosome 6"/>
</dbReference>
<dbReference type="EMBL" id="LR899014">
    <property type="protein sequence ID" value="CAD7093734.1"/>
    <property type="molecule type" value="Genomic_DNA"/>
</dbReference>
<evidence type="ECO:0000256" key="7">
    <source>
        <dbReference type="ARBA" id="ARBA00022989"/>
    </source>
</evidence>
<dbReference type="PANTHER" id="PTHR45928">
    <property type="entry name" value="RE38146P"/>
    <property type="match status" value="1"/>
</dbReference>
<evidence type="ECO:0000256" key="5">
    <source>
        <dbReference type="ARBA" id="ARBA00022737"/>
    </source>
</evidence>
<proteinExistence type="inferred from homology"/>
<dbReference type="PROSITE" id="PS50920">
    <property type="entry name" value="SOLCAR"/>
    <property type="match status" value="3"/>
</dbReference>
<reference evidence="12 13" key="1">
    <citation type="submission" date="2020-11" db="EMBL/GenBank/DDBJ databases">
        <authorList>
            <person name="Wallbank WR R."/>
            <person name="Pardo Diaz C."/>
            <person name="Kozak K."/>
            <person name="Martin S."/>
            <person name="Jiggins C."/>
            <person name="Moest M."/>
            <person name="Warren A I."/>
            <person name="Generalovic N T."/>
            <person name="Byers J.R.P. K."/>
            <person name="Montejo-Kovacevich G."/>
            <person name="Yen C E."/>
        </authorList>
    </citation>
    <scope>NUCLEOTIDE SEQUENCE [LARGE SCALE GENOMIC DNA]</scope>
</reference>
<keyword evidence="6" id="KW-0999">Mitochondrion inner membrane</keyword>
<dbReference type="FunCoup" id="A0A7R8V796">
    <property type="interactions" value="53"/>
</dbReference>
<dbReference type="OrthoDB" id="6703404at2759"/>
<feature type="repeat" description="Solcar" evidence="10">
    <location>
        <begin position="205"/>
        <end position="296"/>
    </location>
</feature>
<organism evidence="12 13">
    <name type="scientific">Hermetia illucens</name>
    <name type="common">Black soldier fly</name>
    <dbReference type="NCBI Taxonomy" id="343691"/>
    <lineage>
        <taxon>Eukaryota</taxon>
        <taxon>Metazoa</taxon>
        <taxon>Ecdysozoa</taxon>
        <taxon>Arthropoda</taxon>
        <taxon>Hexapoda</taxon>
        <taxon>Insecta</taxon>
        <taxon>Pterygota</taxon>
        <taxon>Neoptera</taxon>
        <taxon>Endopterygota</taxon>
        <taxon>Diptera</taxon>
        <taxon>Brachycera</taxon>
        <taxon>Stratiomyomorpha</taxon>
        <taxon>Stratiomyidae</taxon>
        <taxon>Hermetiinae</taxon>
        <taxon>Hermetia</taxon>
    </lineage>
</organism>
<evidence type="ECO:0000256" key="10">
    <source>
        <dbReference type="PROSITE-ProRule" id="PRU00282"/>
    </source>
</evidence>
<comment type="subcellular location">
    <subcellularLocation>
        <location evidence="1">Mitochondrion inner membrane</location>
        <topology evidence="1">Multi-pass membrane protein</topology>
    </subcellularLocation>
</comment>
<protein>
    <recommendedName>
        <fullName evidence="14">Solute carrier family 25 member 35</fullName>
    </recommendedName>
</protein>
<dbReference type="GO" id="GO:0005743">
    <property type="term" value="C:mitochondrial inner membrane"/>
    <property type="evidence" value="ECO:0007669"/>
    <property type="project" value="UniProtKB-SubCell"/>
</dbReference>
<gene>
    <name evidence="12" type="ORF">HERILL_LOCUS16001</name>
</gene>
<dbReference type="Gene3D" id="1.50.40.10">
    <property type="entry name" value="Mitochondrial carrier domain"/>
    <property type="match status" value="1"/>
</dbReference>
<evidence type="ECO:0000313" key="12">
    <source>
        <dbReference type="EMBL" id="CAD7093734.1"/>
    </source>
</evidence>
<accession>A0A7R8V796</accession>
<evidence type="ECO:0008006" key="14">
    <source>
        <dbReference type="Google" id="ProtNLM"/>
    </source>
</evidence>
<keyword evidence="9 10" id="KW-0472">Membrane</keyword>
<keyword evidence="3 11" id="KW-0813">Transport</keyword>